<dbReference type="PANTHER" id="PTHR13555">
    <property type="entry name" value="C2H2 ZINC FINGER CGI-62-RELATED"/>
    <property type="match status" value="1"/>
</dbReference>
<evidence type="ECO:0000259" key="7">
    <source>
        <dbReference type="PROSITE" id="PS52027"/>
    </source>
</evidence>
<feature type="compositionally biased region" description="Basic and acidic residues" evidence="6">
    <location>
        <begin position="160"/>
        <end position="173"/>
    </location>
</feature>
<name>A0A2R6XL31_MARPO</name>
<dbReference type="Gene3D" id="3.30.160.60">
    <property type="entry name" value="Classic Zinc Finger"/>
    <property type="match status" value="2"/>
</dbReference>
<dbReference type="PANTHER" id="PTHR13555:SF68">
    <property type="entry name" value="ZINC FINGER PROTEIN 474"/>
    <property type="match status" value="1"/>
</dbReference>
<evidence type="ECO:0000256" key="2">
    <source>
        <dbReference type="ARBA" id="ARBA00022737"/>
    </source>
</evidence>
<keyword evidence="4" id="KW-0862">Zinc</keyword>
<organism evidence="8 9">
    <name type="scientific">Marchantia polymorpha</name>
    <name type="common">Common liverwort</name>
    <name type="synonym">Marchantia aquatica</name>
    <dbReference type="NCBI Taxonomy" id="3197"/>
    <lineage>
        <taxon>Eukaryota</taxon>
        <taxon>Viridiplantae</taxon>
        <taxon>Streptophyta</taxon>
        <taxon>Embryophyta</taxon>
        <taxon>Marchantiophyta</taxon>
        <taxon>Marchantiopsida</taxon>
        <taxon>Marchantiidae</taxon>
        <taxon>Marchantiales</taxon>
        <taxon>Marchantiaceae</taxon>
        <taxon>Marchantia</taxon>
    </lineage>
</organism>
<feature type="domain" description="C2HC/C3H-type" evidence="7">
    <location>
        <begin position="88"/>
        <end position="117"/>
    </location>
</feature>
<reference evidence="9" key="1">
    <citation type="journal article" date="2017" name="Cell">
        <title>Insights into land plant evolution garnered from the Marchantia polymorpha genome.</title>
        <authorList>
            <person name="Bowman J.L."/>
            <person name="Kohchi T."/>
            <person name="Yamato K.T."/>
            <person name="Jenkins J."/>
            <person name="Shu S."/>
            <person name="Ishizaki K."/>
            <person name="Yamaoka S."/>
            <person name="Nishihama R."/>
            <person name="Nakamura Y."/>
            <person name="Berger F."/>
            <person name="Adam C."/>
            <person name="Aki S.S."/>
            <person name="Althoff F."/>
            <person name="Araki T."/>
            <person name="Arteaga-Vazquez M.A."/>
            <person name="Balasubrmanian S."/>
            <person name="Barry K."/>
            <person name="Bauer D."/>
            <person name="Boehm C.R."/>
            <person name="Briginshaw L."/>
            <person name="Caballero-Perez J."/>
            <person name="Catarino B."/>
            <person name="Chen F."/>
            <person name="Chiyoda S."/>
            <person name="Chovatia M."/>
            <person name="Davies K.M."/>
            <person name="Delmans M."/>
            <person name="Demura T."/>
            <person name="Dierschke T."/>
            <person name="Dolan L."/>
            <person name="Dorantes-Acosta A.E."/>
            <person name="Eklund D.M."/>
            <person name="Florent S.N."/>
            <person name="Flores-Sandoval E."/>
            <person name="Fujiyama A."/>
            <person name="Fukuzawa H."/>
            <person name="Galik B."/>
            <person name="Grimanelli D."/>
            <person name="Grimwood J."/>
            <person name="Grossniklaus U."/>
            <person name="Hamada T."/>
            <person name="Haseloff J."/>
            <person name="Hetherington A.J."/>
            <person name="Higo A."/>
            <person name="Hirakawa Y."/>
            <person name="Hundley H.N."/>
            <person name="Ikeda Y."/>
            <person name="Inoue K."/>
            <person name="Inoue S.I."/>
            <person name="Ishida S."/>
            <person name="Jia Q."/>
            <person name="Kakita M."/>
            <person name="Kanazawa T."/>
            <person name="Kawai Y."/>
            <person name="Kawashima T."/>
            <person name="Kennedy M."/>
            <person name="Kinose K."/>
            <person name="Kinoshita T."/>
            <person name="Kohara Y."/>
            <person name="Koide E."/>
            <person name="Komatsu K."/>
            <person name="Kopischke S."/>
            <person name="Kubo M."/>
            <person name="Kyozuka J."/>
            <person name="Lagercrantz U."/>
            <person name="Lin S.S."/>
            <person name="Lindquist E."/>
            <person name="Lipzen A.M."/>
            <person name="Lu C.W."/>
            <person name="De Luna E."/>
            <person name="Martienssen R.A."/>
            <person name="Minamino N."/>
            <person name="Mizutani M."/>
            <person name="Mizutani M."/>
            <person name="Mochizuki N."/>
            <person name="Monte I."/>
            <person name="Mosher R."/>
            <person name="Nagasaki H."/>
            <person name="Nakagami H."/>
            <person name="Naramoto S."/>
            <person name="Nishitani K."/>
            <person name="Ohtani M."/>
            <person name="Okamoto T."/>
            <person name="Okumura M."/>
            <person name="Phillips J."/>
            <person name="Pollak B."/>
            <person name="Reinders A."/>
            <person name="Rovekamp M."/>
            <person name="Sano R."/>
            <person name="Sawa S."/>
            <person name="Schmid M.W."/>
            <person name="Shirakawa M."/>
            <person name="Solano R."/>
            <person name="Spunde A."/>
            <person name="Suetsugu N."/>
            <person name="Sugano S."/>
            <person name="Sugiyama A."/>
            <person name="Sun R."/>
            <person name="Suzuki Y."/>
            <person name="Takenaka M."/>
            <person name="Takezawa D."/>
            <person name="Tomogane H."/>
            <person name="Tsuzuki M."/>
            <person name="Ueda T."/>
            <person name="Umeda M."/>
            <person name="Ward J.M."/>
            <person name="Watanabe Y."/>
            <person name="Yazaki K."/>
            <person name="Yokoyama R."/>
            <person name="Yoshitake Y."/>
            <person name="Yotsui I."/>
            <person name="Zachgo S."/>
            <person name="Schmutz J."/>
        </authorList>
    </citation>
    <scope>NUCLEOTIDE SEQUENCE [LARGE SCALE GENOMIC DNA]</scope>
    <source>
        <strain evidence="9">Tak-1</strain>
    </source>
</reference>
<evidence type="ECO:0000256" key="6">
    <source>
        <dbReference type="SAM" id="MobiDB-lite"/>
    </source>
</evidence>
<evidence type="ECO:0000256" key="1">
    <source>
        <dbReference type="ARBA" id="ARBA00022723"/>
    </source>
</evidence>
<dbReference type="Gramene" id="Mp5g22620.1">
    <property type="protein sequence ID" value="Mp5g22620.1.cds"/>
    <property type="gene ID" value="Mp5g22620"/>
</dbReference>
<feature type="compositionally biased region" description="Low complexity" evidence="6">
    <location>
        <begin position="140"/>
        <end position="158"/>
    </location>
</feature>
<feature type="compositionally biased region" description="Polar residues" evidence="6">
    <location>
        <begin position="124"/>
        <end position="134"/>
    </location>
</feature>
<dbReference type="AlphaFoldDB" id="A0A2R6XL31"/>
<evidence type="ECO:0000313" key="9">
    <source>
        <dbReference type="Proteomes" id="UP000244005"/>
    </source>
</evidence>
<dbReference type="Proteomes" id="UP000244005">
    <property type="component" value="Unassembled WGS sequence"/>
</dbReference>
<dbReference type="GO" id="GO:0008270">
    <property type="term" value="F:zinc ion binding"/>
    <property type="evidence" value="ECO:0007669"/>
    <property type="project" value="UniProtKB-KW"/>
</dbReference>
<dbReference type="InterPro" id="IPR049899">
    <property type="entry name" value="Znf_C2HC_C3H"/>
</dbReference>
<keyword evidence="3 5" id="KW-0863">Zinc-finger</keyword>
<feature type="domain" description="C2HC/C3H-type" evidence="7">
    <location>
        <begin position="13"/>
        <end position="42"/>
    </location>
</feature>
<dbReference type="OMA" id="KITHAQY"/>
<dbReference type="InterPro" id="IPR026319">
    <property type="entry name" value="ZC2HC1A/B-like"/>
</dbReference>
<protein>
    <recommendedName>
        <fullName evidence="7">C2HC/C3H-type domain-containing protein</fullName>
    </recommendedName>
</protein>
<proteinExistence type="predicted"/>
<dbReference type="Pfam" id="PF13913">
    <property type="entry name" value="zf-C2HC_2"/>
    <property type="match status" value="2"/>
</dbReference>
<dbReference type="PROSITE" id="PS52027">
    <property type="entry name" value="ZF_C2HC_C3H"/>
    <property type="match status" value="2"/>
</dbReference>
<keyword evidence="1" id="KW-0479">Metal-binding</keyword>
<dbReference type="EMBL" id="KZ772682">
    <property type="protein sequence ID" value="PTQ46825.1"/>
    <property type="molecule type" value="Genomic_DNA"/>
</dbReference>
<evidence type="ECO:0000256" key="4">
    <source>
        <dbReference type="ARBA" id="ARBA00022833"/>
    </source>
</evidence>
<dbReference type="OrthoDB" id="1933959at2759"/>
<gene>
    <name evidence="8" type="ORF">MARPO_0010s0194</name>
</gene>
<feature type="region of interest" description="Disordered" evidence="6">
    <location>
        <begin position="109"/>
        <end position="216"/>
    </location>
</feature>
<evidence type="ECO:0000256" key="3">
    <source>
        <dbReference type="ARBA" id="ARBA00022771"/>
    </source>
</evidence>
<evidence type="ECO:0000256" key="5">
    <source>
        <dbReference type="PROSITE-ProRule" id="PRU01371"/>
    </source>
</evidence>
<sequence length="242" mass="25747">MNIQAGKGGARPRMLMCYLCGREFGSKSLPIHLPQCQKKWIDAESLKPAREQRPMPEPPAVEVPIKLGGKPQVIDDFNEAANKQFLASLEQCPYCKRKFAPEPYKHHQRSCTASNPAKPAGTALVSTSLSNNKRLQPYTVISGSKKSSISKPVVASKPQRQPELKKMIAEARSQKGNNAGPGGAGEGTSASTSKIKTKPAAAGASEPKKGPSEGGGFCDECGATYGRAEAKFCSSCGAKRKS</sequence>
<evidence type="ECO:0000313" key="8">
    <source>
        <dbReference type="EMBL" id="PTQ46825.1"/>
    </source>
</evidence>
<keyword evidence="2" id="KW-0677">Repeat</keyword>
<accession>A0A2R6XL31</accession>
<keyword evidence="9" id="KW-1185">Reference proteome</keyword>